<dbReference type="PROSITE" id="PS50097">
    <property type="entry name" value="BTB"/>
    <property type="match status" value="1"/>
</dbReference>
<dbReference type="PANTHER" id="PTHR47843">
    <property type="entry name" value="BTB DOMAIN-CONTAINING PROTEIN-RELATED"/>
    <property type="match status" value="1"/>
</dbReference>
<dbReference type="EMBL" id="MNBE01000647">
    <property type="protein sequence ID" value="OKP00405.1"/>
    <property type="molecule type" value="Genomic_DNA"/>
</dbReference>
<dbReference type="Proteomes" id="UP000186955">
    <property type="component" value="Unassembled WGS sequence"/>
</dbReference>
<name>A0A1Q5TJK9_9EURO</name>
<gene>
    <name evidence="2" type="ORF">PENSUB_7862</name>
</gene>
<comment type="caution">
    <text evidence="2">The sequence shown here is derived from an EMBL/GenBank/DDBJ whole genome shotgun (WGS) entry which is preliminary data.</text>
</comment>
<dbReference type="InterPro" id="IPR011333">
    <property type="entry name" value="SKP1/BTB/POZ_sf"/>
</dbReference>
<dbReference type="AlphaFoldDB" id="A0A1Q5TJK9"/>
<dbReference type="Pfam" id="PF00651">
    <property type="entry name" value="BTB"/>
    <property type="match status" value="1"/>
</dbReference>
<evidence type="ECO:0000313" key="3">
    <source>
        <dbReference type="Proteomes" id="UP000186955"/>
    </source>
</evidence>
<organism evidence="2 3">
    <name type="scientific">Penicillium subrubescens</name>
    <dbReference type="NCBI Taxonomy" id="1316194"/>
    <lineage>
        <taxon>Eukaryota</taxon>
        <taxon>Fungi</taxon>
        <taxon>Dikarya</taxon>
        <taxon>Ascomycota</taxon>
        <taxon>Pezizomycotina</taxon>
        <taxon>Eurotiomycetes</taxon>
        <taxon>Eurotiomycetidae</taxon>
        <taxon>Eurotiales</taxon>
        <taxon>Aspergillaceae</taxon>
        <taxon>Penicillium</taxon>
    </lineage>
</organism>
<dbReference type="PANTHER" id="PTHR47843:SF2">
    <property type="entry name" value="BTB DOMAIN-CONTAINING PROTEIN"/>
    <property type="match status" value="1"/>
</dbReference>
<sequence length="228" mass="26546">MPEKASGSDGSQRPLKRIRVSMDEAKDLSGETVAVVVGPQKEVFHVHETLLRQSCPFFDKAMGPQWKESKERKITMPDDEAEVMKIYVYWLYCGALLMYPPKSQESAEREDLSYVKAWILGDKLLDLEFQNAVIDGIFERYHTEPRDGKRWNVWPGAVDYAFDKTYKGAPLRRLFVDMYCLWSKKDILASWGREEDIPHAFLVEAVRTLAKRPFSCANLLPWNYYMYD</sequence>
<protein>
    <recommendedName>
        <fullName evidence="1">BTB domain-containing protein</fullName>
    </recommendedName>
</protein>
<dbReference type="InterPro" id="IPR000210">
    <property type="entry name" value="BTB/POZ_dom"/>
</dbReference>
<feature type="domain" description="BTB" evidence="1">
    <location>
        <begin position="31"/>
        <end position="100"/>
    </location>
</feature>
<dbReference type="STRING" id="1316194.A0A1Q5TJK9"/>
<proteinExistence type="predicted"/>
<dbReference type="Gene3D" id="3.30.710.10">
    <property type="entry name" value="Potassium Channel Kv1.1, Chain A"/>
    <property type="match status" value="1"/>
</dbReference>
<evidence type="ECO:0000313" key="2">
    <source>
        <dbReference type="EMBL" id="OKP00405.1"/>
    </source>
</evidence>
<dbReference type="CDD" id="cd18186">
    <property type="entry name" value="BTB_POZ_ZBTB_KLHL-like"/>
    <property type="match status" value="1"/>
</dbReference>
<accession>A0A1Q5TJK9</accession>
<evidence type="ECO:0000259" key="1">
    <source>
        <dbReference type="PROSITE" id="PS50097"/>
    </source>
</evidence>
<dbReference type="SUPFAM" id="SSF54695">
    <property type="entry name" value="POZ domain"/>
    <property type="match status" value="1"/>
</dbReference>
<reference evidence="2 3" key="1">
    <citation type="submission" date="2016-10" db="EMBL/GenBank/DDBJ databases">
        <title>Genome sequence of the ascomycete fungus Penicillium subrubescens.</title>
        <authorList>
            <person name="De Vries R.P."/>
            <person name="Peng M."/>
            <person name="Dilokpimol A."/>
            <person name="Hilden K."/>
            <person name="Makela M.R."/>
            <person name="Grigoriev I."/>
            <person name="Riley R."/>
            <person name="Granchi Z."/>
        </authorList>
    </citation>
    <scope>NUCLEOTIDE SEQUENCE [LARGE SCALE GENOMIC DNA]</scope>
    <source>
        <strain evidence="2 3">CBS 132785</strain>
    </source>
</reference>
<keyword evidence="3" id="KW-1185">Reference proteome</keyword>